<evidence type="ECO:0000256" key="7">
    <source>
        <dbReference type="ARBA" id="ARBA00023136"/>
    </source>
</evidence>
<keyword evidence="12" id="KW-0378">Hydrolase</keyword>
<feature type="transmembrane region" description="Helical" evidence="10">
    <location>
        <begin position="74"/>
        <end position="99"/>
    </location>
</feature>
<organism evidence="12 13">
    <name type="scientific">Mizuhopecten yessoensis</name>
    <name type="common">Japanese scallop</name>
    <name type="synonym">Patinopecten yessoensis</name>
    <dbReference type="NCBI Taxonomy" id="6573"/>
    <lineage>
        <taxon>Eukaryota</taxon>
        <taxon>Metazoa</taxon>
        <taxon>Spiralia</taxon>
        <taxon>Lophotrochozoa</taxon>
        <taxon>Mollusca</taxon>
        <taxon>Bivalvia</taxon>
        <taxon>Autobranchia</taxon>
        <taxon>Pteriomorphia</taxon>
        <taxon>Pectinida</taxon>
        <taxon>Pectinoidea</taxon>
        <taxon>Pectinidae</taxon>
        <taxon>Mizuhopecten</taxon>
    </lineage>
</organism>
<gene>
    <name evidence="12" type="ORF">KP79_PYT07803</name>
</gene>
<keyword evidence="13" id="KW-1185">Reference proteome</keyword>
<evidence type="ECO:0000256" key="8">
    <source>
        <dbReference type="ARBA" id="ARBA00032658"/>
    </source>
</evidence>
<evidence type="ECO:0000256" key="3">
    <source>
        <dbReference type="ARBA" id="ARBA00012347"/>
    </source>
</evidence>
<dbReference type="Proteomes" id="UP000242188">
    <property type="component" value="Unassembled WGS sequence"/>
</dbReference>
<evidence type="ECO:0000256" key="1">
    <source>
        <dbReference type="ARBA" id="ARBA00001350"/>
    </source>
</evidence>
<evidence type="ECO:0000256" key="9">
    <source>
        <dbReference type="ARBA" id="ARBA00045828"/>
    </source>
</evidence>
<evidence type="ECO:0000256" key="6">
    <source>
        <dbReference type="ARBA" id="ARBA00022989"/>
    </source>
</evidence>
<dbReference type="PANTHER" id="PTHR13325:SF3">
    <property type="entry name" value="MEMBRANE-BOUND TRANSCRIPTION FACTOR SITE-2 PROTEASE"/>
    <property type="match status" value="1"/>
</dbReference>
<evidence type="ECO:0000259" key="11">
    <source>
        <dbReference type="Pfam" id="PF02163"/>
    </source>
</evidence>
<evidence type="ECO:0000256" key="2">
    <source>
        <dbReference type="ARBA" id="ARBA00004127"/>
    </source>
</evidence>
<evidence type="ECO:0000313" key="12">
    <source>
        <dbReference type="EMBL" id="OWF44993.1"/>
    </source>
</evidence>
<keyword evidence="12" id="KW-0645">Protease</keyword>
<comment type="catalytic activity">
    <reaction evidence="1">
        <text>Cleaves several transcription factors that are type-2 transmembrane proteins within membrane-spanning domains. Known substrates include sterol regulatory element-binding protein (SREBP) -1, SREBP-2 and forms of the transcriptional activator ATF6. SREBP-2 is cleaved at the site 477-DRSRILL-|-CVLTFLCLSFNPLTSLLQWGGA-505. The residues Asn-Pro, 11 residues distal to the site of cleavage in the membrane-spanning domain, are important for cleavage by S2P endopeptidase. Replacement of either of these residues does not prevent cleavage, but there is no cleavage if both of these residues are replaced.</text>
        <dbReference type="EC" id="3.4.24.85"/>
    </reaction>
</comment>
<dbReference type="GO" id="GO:0004222">
    <property type="term" value="F:metalloendopeptidase activity"/>
    <property type="evidence" value="ECO:0007669"/>
    <property type="project" value="InterPro"/>
</dbReference>
<feature type="transmembrane region" description="Helical" evidence="10">
    <location>
        <begin position="126"/>
        <end position="149"/>
    </location>
</feature>
<dbReference type="OrthoDB" id="69989at2759"/>
<dbReference type="GO" id="GO:1905897">
    <property type="term" value="P:regulation of response to endoplasmic reticulum stress"/>
    <property type="evidence" value="ECO:0007669"/>
    <property type="project" value="TreeGrafter"/>
</dbReference>
<dbReference type="STRING" id="6573.A0A210Q8D2"/>
<comment type="caution">
    <text evidence="12">The sequence shown here is derived from an EMBL/GenBank/DDBJ whole genome shotgun (WGS) entry which is preliminary data.</text>
</comment>
<name>A0A210Q8D2_MIZYE</name>
<dbReference type="GO" id="GO:0016020">
    <property type="term" value="C:membrane"/>
    <property type="evidence" value="ECO:0007669"/>
    <property type="project" value="InterPro"/>
</dbReference>
<reference evidence="12 13" key="1">
    <citation type="journal article" date="2017" name="Nat. Ecol. Evol.">
        <title>Scallop genome provides insights into evolution of bilaterian karyotype and development.</title>
        <authorList>
            <person name="Wang S."/>
            <person name="Zhang J."/>
            <person name="Jiao W."/>
            <person name="Li J."/>
            <person name="Xun X."/>
            <person name="Sun Y."/>
            <person name="Guo X."/>
            <person name="Huan P."/>
            <person name="Dong B."/>
            <person name="Zhang L."/>
            <person name="Hu X."/>
            <person name="Sun X."/>
            <person name="Wang J."/>
            <person name="Zhao C."/>
            <person name="Wang Y."/>
            <person name="Wang D."/>
            <person name="Huang X."/>
            <person name="Wang R."/>
            <person name="Lv J."/>
            <person name="Li Y."/>
            <person name="Zhang Z."/>
            <person name="Liu B."/>
            <person name="Lu W."/>
            <person name="Hui Y."/>
            <person name="Liang J."/>
            <person name="Zhou Z."/>
            <person name="Hou R."/>
            <person name="Li X."/>
            <person name="Liu Y."/>
            <person name="Li H."/>
            <person name="Ning X."/>
            <person name="Lin Y."/>
            <person name="Zhao L."/>
            <person name="Xing Q."/>
            <person name="Dou J."/>
            <person name="Li Y."/>
            <person name="Mao J."/>
            <person name="Guo H."/>
            <person name="Dou H."/>
            <person name="Li T."/>
            <person name="Mu C."/>
            <person name="Jiang W."/>
            <person name="Fu Q."/>
            <person name="Fu X."/>
            <person name="Miao Y."/>
            <person name="Liu J."/>
            <person name="Yu Q."/>
            <person name="Li R."/>
            <person name="Liao H."/>
            <person name="Li X."/>
            <person name="Kong Y."/>
            <person name="Jiang Z."/>
            <person name="Chourrout D."/>
            <person name="Li R."/>
            <person name="Bao Z."/>
        </authorList>
    </citation>
    <scope>NUCLEOTIDE SEQUENCE [LARGE SCALE GENOMIC DNA]</scope>
    <source>
        <strain evidence="12 13">PY_sf001</strain>
    </source>
</reference>
<dbReference type="CDD" id="cd06775">
    <property type="entry name" value="cpPDZ_MBTPS2-like"/>
    <property type="match status" value="1"/>
</dbReference>
<dbReference type="GO" id="GO:0031293">
    <property type="term" value="P:membrane protein intracellular domain proteolysis"/>
    <property type="evidence" value="ECO:0007669"/>
    <property type="project" value="TreeGrafter"/>
</dbReference>
<dbReference type="GO" id="GO:0012505">
    <property type="term" value="C:endomembrane system"/>
    <property type="evidence" value="ECO:0007669"/>
    <property type="project" value="UniProtKB-SubCell"/>
</dbReference>
<evidence type="ECO:0000256" key="10">
    <source>
        <dbReference type="SAM" id="Phobius"/>
    </source>
</evidence>
<dbReference type="PRINTS" id="PR01000">
    <property type="entry name" value="SREBPS2PTASE"/>
</dbReference>
<dbReference type="EMBL" id="NEDP02004628">
    <property type="protein sequence ID" value="OWF44993.1"/>
    <property type="molecule type" value="Genomic_DNA"/>
</dbReference>
<feature type="domain" description="Peptidase M50" evidence="11">
    <location>
        <begin position="128"/>
        <end position="466"/>
    </location>
</feature>
<keyword evidence="7 10" id="KW-0472">Membrane</keyword>
<feature type="transmembrane region" description="Helical" evidence="10">
    <location>
        <begin position="463"/>
        <end position="488"/>
    </location>
</feature>
<dbReference type="InterPro" id="IPR001193">
    <property type="entry name" value="MBTPS2"/>
</dbReference>
<proteinExistence type="predicted"/>
<feature type="transmembrane region" description="Helical" evidence="10">
    <location>
        <begin position="6"/>
        <end position="24"/>
    </location>
</feature>
<dbReference type="PANTHER" id="PTHR13325">
    <property type="entry name" value="PROTEASE M50 MEMBRANE-BOUND TRANSCRIPTION FACTOR SITE 2 PROTEASE"/>
    <property type="match status" value="1"/>
</dbReference>
<evidence type="ECO:0000313" key="13">
    <source>
        <dbReference type="Proteomes" id="UP000242188"/>
    </source>
</evidence>
<feature type="transmembrane region" description="Helical" evidence="10">
    <location>
        <begin position="155"/>
        <end position="173"/>
    </location>
</feature>
<evidence type="ECO:0000256" key="4">
    <source>
        <dbReference type="ARBA" id="ARBA00014400"/>
    </source>
</evidence>
<feature type="transmembrane region" description="Helical" evidence="10">
    <location>
        <begin position="194"/>
        <end position="215"/>
    </location>
</feature>
<keyword evidence="5 10" id="KW-0812">Transmembrane</keyword>
<dbReference type="Pfam" id="PF02163">
    <property type="entry name" value="Peptidase_M50"/>
    <property type="match status" value="1"/>
</dbReference>
<keyword evidence="6 10" id="KW-1133">Transmembrane helix</keyword>
<dbReference type="GO" id="GO:0005737">
    <property type="term" value="C:cytoplasm"/>
    <property type="evidence" value="ECO:0007669"/>
    <property type="project" value="TreeGrafter"/>
</dbReference>
<protein>
    <recommendedName>
        <fullName evidence="4">Membrane-bound transcription factor site-2 protease</fullName>
        <ecNumber evidence="3">3.4.24.85</ecNumber>
    </recommendedName>
    <alternativeName>
        <fullName evidence="8">Endopeptidase S2P</fullName>
    </alternativeName>
</protein>
<evidence type="ECO:0000256" key="5">
    <source>
        <dbReference type="ARBA" id="ARBA00022692"/>
    </source>
</evidence>
<comment type="subcellular location">
    <subcellularLocation>
        <location evidence="2">Endomembrane system</location>
        <topology evidence="2">Multi-pass membrane protein</topology>
    </subcellularLocation>
</comment>
<comment type="function">
    <text evidence="9">Zinc metalloprotease that mediates intramembrane proteolysis of proteins such as ATF6, ATF6B, SREBF1/SREBP1 and SREBF2/SREBP2. Catalyzes the second step in the proteolytic activation of the sterol regulatory element-binding proteins (SREBPs) SREBF1/SREBP1 and SREBF2/SREBP2: cleaves SREBPs within the first transmembrane segment, thereby releasing the N-terminal segment with a portion of the transmembrane segment attached. Mature N-terminal SREBP fragments shuttle to the nucleus and activate gene transcription. Also mediates the second step in the proteolytic activation of the cyclic AMP-dependent transcription factor ATF-6 (ATF6 and ATF6B). Involved in intramembrane proteolysis during bone formation. In astrocytes and osteoblasts, upon DNA damage and ER stress, mediates the second step of the regulated intramembrane proteolytic activation of the transcription factor CREB3L1, leading to the inhibition of cell-cycle progression.</text>
</comment>
<dbReference type="InterPro" id="IPR008915">
    <property type="entry name" value="Peptidase_M50"/>
</dbReference>
<accession>A0A210Q8D2</accession>
<dbReference type="EC" id="3.4.24.85" evidence="3"/>
<sequence length="489" mass="54987">MIQTTWIALVLGVWSSLYLLDAFLKSHKSWSRHYIHFLDRTGLAISICQLRWYSTFLNRTFLRIGQWRPNFLKVWFTCGVVFGLLAMLLSTFLLTLLVINTFRKQPVEQQILTPVMPGINLPASQVSYYLLTLLVCGILHEVGHAVAAVREQVRVNGFGLFLLILYPGAYVDLYTDHLQVVSPIRQLRIYCAGVWHNFVIVIFSVIMLVLLPYLWVPLYTAGNAVAVTYVTENSAVSGPRGLSVGDPITSVSGCHVRNLDDWTSCISFSMRESSLGHCMAIDLVKSLDTKDRNLSISGKSEALDCCNSTSNTHLCFRFHVKTSPENKFACLPARSTTDRPMCKFQSDCYIPNVDMVCVYPSVDNDTRLLQVHHGRKPPLLFLGHPLDLHYSVSLSNFVPRFSFVPVGFPDMVETFSKYLISLSGALVILNVVPCYALDGQWICSAFIELSLRSTIPDRDTRGIIFTVILLYGTGLLFVNVVIAMWTLFS</sequence>
<dbReference type="AlphaFoldDB" id="A0A210Q8D2"/>